<reference evidence="1 2" key="1">
    <citation type="submission" date="2019-08" db="EMBL/GenBank/DDBJ databases">
        <authorList>
            <person name="Peeters C."/>
        </authorList>
    </citation>
    <scope>NUCLEOTIDE SEQUENCE [LARGE SCALE GENOMIC DNA]</scope>
    <source>
        <strain evidence="1 2">LMG 31013</strain>
    </source>
</reference>
<dbReference type="AlphaFoldDB" id="A0A5E4V868"/>
<protein>
    <submittedName>
        <fullName evidence="1">Uncharacterized protein</fullName>
    </submittedName>
</protein>
<dbReference type="EMBL" id="CABPRU010000005">
    <property type="protein sequence ID" value="VVE07235.1"/>
    <property type="molecule type" value="Genomic_DNA"/>
</dbReference>
<evidence type="ECO:0000313" key="2">
    <source>
        <dbReference type="Proteomes" id="UP000334380"/>
    </source>
</evidence>
<gene>
    <name evidence="1" type="ORF">PTE31013_02453</name>
</gene>
<accession>A0A5E4V868</accession>
<proteinExistence type="predicted"/>
<dbReference type="RefSeq" id="WP_150613080.1">
    <property type="nucleotide sequence ID" value="NZ_CABPRU010000005.1"/>
</dbReference>
<organism evidence="1 2">
    <name type="scientific">Pandoraea terrigena</name>
    <dbReference type="NCBI Taxonomy" id="2508292"/>
    <lineage>
        <taxon>Bacteria</taxon>
        <taxon>Pseudomonadati</taxon>
        <taxon>Pseudomonadota</taxon>
        <taxon>Betaproteobacteria</taxon>
        <taxon>Burkholderiales</taxon>
        <taxon>Burkholderiaceae</taxon>
        <taxon>Pandoraea</taxon>
    </lineage>
</organism>
<keyword evidence="2" id="KW-1185">Reference proteome</keyword>
<dbReference type="Proteomes" id="UP000334380">
    <property type="component" value="Unassembled WGS sequence"/>
</dbReference>
<sequence length="118" mass="13547">MGRPRLDHTLSPENVFSRMVPGRAYKSYKIADKMRVRNAAILPILKVLVAKGLIEERQTNTTPRYVRPDFTVKRPAVVTGPGAPSVASYRIPISPPRVITDYEREIQRRQELCMMVRR</sequence>
<dbReference type="OrthoDB" id="9109916at2"/>
<name>A0A5E4V868_9BURK</name>
<evidence type="ECO:0000313" key="1">
    <source>
        <dbReference type="EMBL" id="VVE07235.1"/>
    </source>
</evidence>